<keyword evidence="3" id="KW-0547">Nucleotide-binding</keyword>
<evidence type="ECO:0000256" key="2">
    <source>
        <dbReference type="ARBA" id="ARBA00022679"/>
    </source>
</evidence>
<dbReference type="SMART" id="SM00133">
    <property type="entry name" value="S_TK_X"/>
    <property type="match status" value="1"/>
</dbReference>
<evidence type="ECO:0000313" key="8">
    <source>
        <dbReference type="EMBL" id="KNC52951.1"/>
    </source>
</evidence>
<dbReference type="InterPro" id="IPR008271">
    <property type="entry name" value="Ser/Thr_kinase_AS"/>
</dbReference>
<evidence type="ECO:0000256" key="3">
    <source>
        <dbReference type="ARBA" id="ARBA00022741"/>
    </source>
</evidence>
<sequence length="252" mass="28806">MRWCFQDLRNVYMVLDYVVGGELFTYLGNLGQFTKRMTVFFAAEIVLVLEYLHSLGIVYRDLKPENVLIDRDGHIRITDFGFAKYLDDSTFTVCGTVDYLAPEIIKKQGHGFGVDIWAVGVLIYEMLAGVPPFDDDCQIAVCTRILDVDLDFPPEFDDDTIDIVEGLCTEEEEDRLGCGPRGFAEIKEHPFFSTVDWDAALKRKMMPPFVPAVDEEDDTSCFPDYDEVDVTALEAEDYDVDQELFSEFCKRE</sequence>
<dbReference type="eggNOG" id="KOG0616">
    <property type="taxonomic scope" value="Eukaryota"/>
</dbReference>
<keyword evidence="5" id="KW-0067">ATP-binding</keyword>
<evidence type="ECO:0000256" key="1">
    <source>
        <dbReference type="ARBA" id="ARBA00022527"/>
    </source>
</evidence>
<dbReference type="InterPro" id="IPR000961">
    <property type="entry name" value="AGC-kinase_C"/>
</dbReference>
<reference evidence="8 9" key="1">
    <citation type="submission" date="2010-05" db="EMBL/GenBank/DDBJ databases">
        <title>The Genome Sequence of Thecamonas trahens ATCC 50062.</title>
        <authorList>
            <consortium name="The Broad Institute Genome Sequencing Platform"/>
            <person name="Russ C."/>
            <person name="Cuomo C."/>
            <person name="Shea T."/>
            <person name="Young S.K."/>
            <person name="Zeng Q."/>
            <person name="Koehrsen M."/>
            <person name="Haas B."/>
            <person name="Borodovsky M."/>
            <person name="Guigo R."/>
            <person name="Alvarado L."/>
            <person name="Berlin A."/>
            <person name="Bochicchio J."/>
            <person name="Borenstein D."/>
            <person name="Chapman S."/>
            <person name="Chen Z."/>
            <person name="Freedman E."/>
            <person name="Gellesch M."/>
            <person name="Goldberg J."/>
            <person name="Griggs A."/>
            <person name="Gujja S."/>
            <person name="Heilman E."/>
            <person name="Heiman D."/>
            <person name="Hepburn T."/>
            <person name="Howarth C."/>
            <person name="Jen D."/>
            <person name="Larson L."/>
            <person name="Mehta T."/>
            <person name="Park D."/>
            <person name="Pearson M."/>
            <person name="Roberts A."/>
            <person name="Saif S."/>
            <person name="Shenoy N."/>
            <person name="Sisk P."/>
            <person name="Stolte C."/>
            <person name="Sykes S."/>
            <person name="Thomson T."/>
            <person name="Walk T."/>
            <person name="White J."/>
            <person name="Yandava C."/>
            <person name="Burger G."/>
            <person name="Gray M.W."/>
            <person name="Holland P.W.H."/>
            <person name="King N."/>
            <person name="Lang F.B.F."/>
            <person name="Roger A.J."/>
            <person name="Ruiz-Trillo I."/>
            <person name="Lander E."/>
            <person name="Nusbaum C."/>
        </authorList>
    </citation>
    <scope>NUCLEOTIDE SEQUENCE [LARGE SCALE GENOMIC DNA]</scope>
    <source>
        <strain evidence="8 9">ATCC 50062</strain>
    </source>
</reference>
<dbReference type="PROSITE" id="PS00108">
    <property type="entry name" value="PROTEIN_KINASE_ST"/>
    <property type="match status" value="1"/>
</dbReference>
<gene>
    <name evidence="8" type="ORF">AMSG_09120</name>
</gene>
<evidence type="ECO:0000256" key="4">
    <source>
        <dbReference type="ARBA" id="ARBA00022777"/>
    </source>
</evidence>
<keyword evidence="4 8" id="KW-0418">Kinase</keyword>
<dbReference type="InterPro" id="IPR000719">
    <property type="entry name" value="Prot_kinase_dom"/>
</dbReference>
<dbReference type="GO" id="GO:0005952">
    <property type="term" value="C:cAMP-dependent protein kinase complex"/>
    <property type="evidence" value="ECO:0007669"/>
    <property type="project" value="TreeGrafter"/>
</dbReference>
<dbReference type="SMART" id="SM00220">
    <property type="entry name" value="S_TKc"/>
    <property type="match status" value="1"/>
</dbReference>
<dbReference type="STRING" id="461836.A0A0L0DLN0"/>
<dbReference type="SUPFAM" id="SSF56112">
    <property type="entry name" value="Protein kinase-like (PK-like)"/>
    <property type="match status" value="1"/>
</dbReference>
<dbReference type="PANTHER" id="PTHR24353">
    <property type="entry name" value="CYCLIC NUCLEOTIDE-DEPENDENT PROTEIN KINASE"/>
    <property type="match status" value="1"/>
</dbReference>
<dbReference type="GO" id="GO:0004691">
    <property type="term" value="F:cAMP-dependent protein kinase activity"/>
    <property type="evidence" value="ECO:0007669"/>
    <property type="project" value="TreeGrafter"/>
</dbReference>
<keyword evidence="9" id="KW-1185">Reference proteome</keyword>
<dbReference type="EMBL" id="GL349477">
    <property type="protein sequence ID" value="KNC52951.1"/>
    <property type="molecule type" value="Genomic_DNA"/>
</dbReference>
<dbReference type="PANTHER" id="PTHR24353:SF37">
    <property type="entry name" value="CAMP-DEPENDENT PROTEIN KINASE CATALYTIC SUBUNIT PRKX"/>
    <property type="match status" value="1"/>
</dbReference>
<dbReference type="InterPro" id="IPR011009">
    <property type="entry name" value="Kinase-like_dom_sf"/>
</dbReference>
<feature type="domain" description="Protein kinase" evidence="6">
    <location>
        <begin position="1"/>
        <end position="192"/>
    </location>
</feature>
<evidence type="ECO:0000259" key="6">
    <source>
        <dbReference type="PROSITE" id="PS50011"/>
    </source>
</evidence>
<proteinExistence type="predicted"/>
<evidence type="ECO:0000256" key="5">
    <source>
        <dbReference type="ARBA" id="ARBA00022840"/>
    </source>
</evidence>
<dbReference type="OrthoDB" id="63267at2759"/>
<feature type="domain" description="AGC-kinase C-terminal" evidence="7">
    <location>
        <begin position="193"/>
        <end position="252"/>
    </location>
</feature>
<keyword evidence="2" id="KW-0808">Transferase</keyword>
<dbReference type="PROSITE" id="PS51285">
    <property type="entry name" value="AGC_KINASE_CTER"/>
    <property type="match status" value="1"/>
</dbReference>
<name>A0A0L0DLN0_THETB</name>
<organism evidence="8 9">
    <name type="scientific">Thecamonas trahens ATCC 50062</name>
    <dbReference type="NCBI Taxonomy" id="461836"/>
    <lineage>
        <taxon>Eukaryota</taxon>
        <taxon>Apusozoa</taxon>
        <taxon>Apusomonadida</taxon>
        <taxon>Apusomonadidae</taxon>
        <taxon>Thecamonas</taxon>
    </lineage>
</organism>
<dbReference type="RefSeq" id="XP_013754845.1">
    <property type="nucleotide sequence ID" value="XM_013899391.1"/>
</dbReference>
<dbReference type="Proteomes" id="UP000054408">
    <property type="component" value="Unassembled WGS sequence"/>
</dbReference>
<dbReference type="PROSITE" id="PS50011">
    <property type="entry name" value="PROTEIN_KINASE_DOM"/>
    <property type="match status" value="1"/>
</dbReference>
<evidence type="ECO:0000259" key="7">
    <source>
        <dbReference type="PROSITE" id="PS51285"/>
    </source>
</evidence>
<dbReference type="Pfam" id="PF00069">
    <property type="entry name" value="Pkinase"/>
    <property type="match status" value="1"/>
</dbReference>
<evidence type="ECO:0000313" key="9">
    <source>
        <dbReference type="Proteomes" id="UP000054408"/>
    </source>
</evidence>
<dbReference type="FunFam" id="1.10.510.10:FF:000210">
    <property type="entry name" value="Non-specific serine/threonine protein kinase"/>
    <property type="match status" value="1"/>
</dbReference>
<dbReference type="GeneID" id="25567648"/>
<dbReference type="OMA" id="HAFFHER"/>
<dbReference type="GO" id="GO:0005524">
    <property type="term" value="F:ATP binding"/>
    <property type="evidence" value="ECO:0007669"/>
    <property type="project" value="UniProtKB-KW"/>
</dbReference>
<accession>A0A0L0DLN0</accession>
<protein>
    <submittedName>
        <fullName evidence="8">AGC/PKA protein kinase</fullName>
    </submittedName>
</protein>
<dbReference type="AlphaFoldDB" id="A0A0L0DLN0"/>
<dbReference type="Gene3D" id="1.10.510.10">
    <property type="entry name" value="Transferase(Phosphotransferase) domain 1"/>
    <property type="match status" value="1"/>
</dbReference>
<keyword evidence="1" id="KW-0723">Serine/threonine-protein kinase</keyword>
<dbReference type="Gene3D" id="3.30.200.20">
    <property type="entry name" value="Phosphorylase Kinase, domain 1"/>
    <property type="match status" value="1"/>
</dbReference>